<protein>
    <submittedName>
        <fullName evidence="1">Uncharacterized protein</fullName>
    </submittedName>
</protein>
<sequence>MAITITETSLPDIPKCQVCPRSRRSWFRRFLFLAAAPGRDAGTLIRNVVGNGLRAVPKGLRPVRNDTNEAKNRIYL</sequence>
<accession>A0A450T3S8</accession>
<dbReference type="AlphaFoldDB" id="A0A450T3S8"/>
<evidence type="ECO:0000313" key="1">
    <source>
        <dbReference type="EMBL" id="VFJ61176.1"/>
    </source>
</evidence>
<gene>
    <name evidence="1" type="ORF">BECKFW1821C_GA0114237_100119</name>
</gene>
<reference evidence="1" key="1">
    <citation type="submission" date="2019-02" db="EMBL/GenBank/DDBJ databases">
        <authorList>
            <person name="Gruber-Vodicka R. H."/>
            <person name="Seah K. B. B."/>
        </authorList>
    </citation>
    <scope>NUCLEOTIDE SEQUENCE</scope>
    <source>
        <strain evidence="1">BECK_BZ131</strain>
    </source>
</reference>
<proteinExistence type="predicted"/>
<organism evidence="1">
    <name type="scientific">Candidatus Kentrum sp. FW</name>
    <dbReference type="NCBI Taxonomy" id="2126338"/>
    <lineage>
        <taxon>Bacteria</taxon>
        <taxon>Pseudomonadati</taxon>
        <taxon>Pseudomonadota</taxon>
        <taxon>Gammaproteobacteria</taxon>
        <taxon>Candidatus Kentrum</taxon>
    </lineage>
</organism>
<dbReference type="EMBL" id="CAADFE010000001">
    <property type="protein sequence ID" value="VFJ61176.1"/>
    <property type="molecule type" value="Genomic_DNA"/>
</dbReference>
<name>A0A450T3S8_9GAMM</name>